<dbReference type="SUPFAM" id="SSF53850">
    <property type="entry name" value="Periplasmic binding protein-like II"/>
    <property type="match status" value="1"/>
</dbReference>
<organism evidence="1 2">
    <name type="scientific">Candidatus Gemmiger excrementigallinarum</name>
    <dbReference type="NCBI Taxonomy" id="2838609"/>
    <lineage>
        <taxon>Bacteria</taxon>
        <taxon>Bacillati</taxon>
        <taxon>Bacillota</taxon>
        <taxon>Clostridia</taxon>
        <taxon>Eubacteriales</taxon>
        <taxon>Gemmiger</taxon>
    </lineage>
</organism>
<dbReference type="Proteomes" id="UP000824048">
    <property type="component" value="Unassembled WGS sequence"/>
</dbReference>
<gene>
    <name evidence="1" type="ORF">H9811_03780</name>
</gene>
<name>A0A9D2ER27_9FIRM</name>
<dbReference type="InterPro" id="IPR050490">
    <property type="entry name" value="Bact_solute-bd_prot1"/>
</dbReference>
<reference evidence="1" key="1">
    <citation type="journal article" date="2021" name="PeerJ">
        <title>Extensive microbial diversity within the chicken gut microbiome revealed by metagenomics and culture.</title>
        <authorList>
            <person name="Gilroy R."/>
            <person name="Ravi A."/>
            <person name="Getino M."/>
            <person name="Pursley I."/>
            <person name="Horton D.L."/>
            <person name="Alikhan N.F."/>
            <person name="Baker D."/>
            <person name="Gharbi K."/>
            <person name="Hall N."/>
            <person name="Watson M."/>
            <person name="Adriaenssens E.M."/>
            <person name="Foster-Nyarko E."/>
            <person name="Jarju S."/>
            <person name="Secka A."/>
            <person name="Antonio M."/>
            <person name="Oren A."/>
            <person name="Chaudhuri R.R."/>
            <person name="La Ragione R."/>
            <person name="Hildebrand F."/>
            <person name="Pallen M.J."/>
        </authorList>
    </citation>
    <scope>NUCLEOTIDE SEQUENCE</scope>
    <source>
        <strain evidence="1">ChiSxjej1B13-11774</strain>
    </source>
</reference>
<comment type="caution">
    <text evidence="1">The sequence shown here is derived from an EMBL/GenBank/DDBJ whole genome shotgun (WGS) entry which is preliminary data.</text>
</comment>
<sequence length="297" mass="33798">MLSTGEKFDAFHVMNDQVTLTSYASRGALADITDEMAEYGQNIVANVPELAMNNCQVDGKQYGIPAFWVETALNEQATIRKDLLDQCGLDMPTTFEELTNAFITVMENWEGNQRPYFPSVAVNERLPYFFSSSDDFCVYNSVVYVNQDGTIANYYETDAFKEAVQNGKTWYEAGLINPDILTYTQDQLTNQLNLGEWFVLNGTVGNVSSIQENIPDFEPTDIVWLDLTDGAQQIRPYAVKNLQAVPLASEHPEAAVKFFNWAYASQENYDLFMNCLLWVPQWGCRCVFVLNRLKFCW</sequence>
<dbReference type="AlphaFoldDB" id="A0A9D2ER27"/>
<dbReference type="PANTHER" id="PTHR43649:SF17">
    <property type="entry name" value="ABC TRANSPORTER SOLUTE BINDING PROTEIN-SUGAR TRANSPORT"/>
    <property type="match status" value="1"/>
</dbReference>
<accession>A0A9D2ER27</accession>
<evidence type="ECO:0000313" key="2">
    <source>
        <dbReference type="Proteomes" id="UP000824048"/>
    </source>
</evidence>
<dbReference type="InterPro" id="IPR006059">
    <property type="entry name" value="SBP"/>
</dbReference>
<protein>
    <submittedName>
        <fullName evidence="1">Extracellular solute-binding protein</fullName>
    </submittedName>
</protein>
<evidence type="ECO:0000313" key="1">
    <source>
        <dbReference type="EMBL" id="HIZ41666.1"/>
    </source>
</evidence>
<dbReference type="Gene3D" id="3.40.190.10">
    <property type="entry name" value="Periplasmic binding protein-like II"/>
    <property type="match status" value="2"/>
</dbReference>
<reference evidence="1" key="2">
    <citation type="submission" date="2021-04" db="EMBL/GenBank/DDBJ databases">
        <authorList>
            <person name="Gilroy R."/>
        </authorList>
    </citation>
    <scope>NUCLEOTIDE SEQUENCE</scope>
    <source>
        <strain evidence="1">ChiSxjej1B13-11774</strain>
    </source>
</reference>
<dbReference type="Pfam" id="PF01547">
    <property type="entry name" value="SBP_bac_1"/>
    <property type="match status" value="1"/>
</dbReference>
<dbReference type="EMBL" id="DXBP01000027">
    <property type="protein sequence ID" value="HIZ41666.1"/>
    <property type="molecule type" value="Genomic_DNA"/>
</dbReference>
<proteinExistence type="predicted"/>
<dbReference type="PANTHER" id="PTHR43649">
    <property type="entry name" value="ARABINOSE-BINDING PROTEIN-RELATED"/>
    <property type="match status" value="1"/>
</dbReference>